<gene>
    <name evidence="5" type="ORF">C0601_12595</name>
</gene>
<dbReference type="PROSITE" id="PS51257">
    <property type="entry name" value="PROKAR_LIPOPROTEIN"/>
    <property type="match status" value="1"/>
</dbReference>
<proteinExistence type="inferred from homology"/>
<dbReference type="PANTHER" id="PTHR30483">
    <property type="entry name" value="LEUCINE-SPECIFIC-BINDING PROTEIN"/>
    <property type="match status" value="1"/>
</dbReference>
<dbReference type="Gene3D" id="3.40.50.2300">
    <property type="match status" value="2"/>
</dbReference>
<reference evidence="5 6" key="1">
    <citation type="submission" date="2017-11" db="EMBL/GenBank/DDBJ databases">
        <title>Genome-resolved metagenomics identifies genetic mobility, metabolic interactions, and unexpected diversity in perchlorate-reducing communities.</title>
        <authorList>
            <person name="Barnum T.P."/>
            <person name="Figueroa I.A."/>
            <person name="Carlstrom C.I."/>
            <person name="Lucas L.N."/>
            <person name="Engelbrektson A.L."/>
            <person name="Coates J.D."/>
        </authorList>
    </citation>
    <scope>NUCLEOTIDE SEQUENCE [LARGE SCALE GENOMIC DNA]</scope>
    <source>
        <strain evidence="5">BM706</strain>
    </source>
</reference>
<evidence type="ECO:0000259" key="4">
    <source>
        <dbReference type="Pfam" id="PF13458"/>
    </source>
</evidence>
<evidence type="ECO:0000256" key="1">
    <source>
        <dbReference type="ARBA" id="ARBA00010062"/>
    </source>
</evidence>
<accession>A0A2N5ZA75</accession>
<evidence type="ECO:0000313" key="5">
    <source>
        <dbReference type="EMBL" id="PLX15572.1"/>
    </source>
</evidence>
<dbReference type="EMBL" id="PKTG01000136">
    <property type="protein sequence ID" value="PLX15572.1"/>
    <property type="molecule type" value="Genomic_DNA"/>
</dbReference>
<organism evidence="5 6">
    <name type="scientific">Muiribacterium halophilum</name>
    <dbReference type="NCBI Taxonomy" id="2053465"/>
    <lineage>
        <taxon>Bacteria</taxon>
        <taxon>Candidatus Muiribacteriota</taxon>
        <taxon>Candidatus Muiribacteriia</taxon>
        <taxon>Candidatus Muiribacteriales</taxon>
        <taxon>Candidatus Muiribacteriaceae</taxon>
        <taxon>Candidatus Muiribacterium</taxon>
    </lineage>
</organism>
<evidence type="ECO:0000256" key="2">
    <source>
        <dbReference type="ARBA" id="ARBA00022729"/>
    </source>
</evidence>
<dbReference type="Proteomes" id="UP000234857">
    <property type="component" value="Unassembled WGS sequence"/>
</dbReference>
<feature type="signal peptide" evidence="3">
    <location>
        <begin position="1"/>
        <end position="19"/>
    </location>
</feature>
<protein>
    <recommendedName>
        <fullName evidence="4">Leucine-binding protein domain-containing protein</fullName>
    </recommendedName>
</protein>
<dbReference type="InterPro" id="IPR028081">
    <property type="entry name" value="Leu-bd"/>
</dbReference>
<dbReference type="PANTHER" id="PTHR30483:SF6">
    <property type="entry name" value="PERIPLASMIC BINDING PROTEIN OF ABC TRANSPORTER FOR NATURAL AMINO ACIDS"/>
    <property type="match status" value="1"/>
</dbReference>
<dbReference type="InterPro" id="IPR028082">
    <property type="entry name" value="Peripla_BP_I"/>
</dbReference>
<name>A0A2N5ZA75_MUIH1</name>
<dbReference type="InterPro" id="IPR051010">
    <property type="entry name" value="BCAA_transport"/>
</dbReference>
<dbReference type="SUPFAM" id="SSF53822">
    <property type="entry name" value="Periplasmic binding protein-like I"/>
    <property type="match status" value="1"/>
</dbReference>
<keyword evidence="2 3" id="KW-0732">Signal</keyword>
<dbReference type="AlphaFoldDB" id="A0A2N5ZA75"/>
<dbReference type="Pfam" id="PF13458">
    <property type="entry name" value="Peripla_BP_6"/>
    <property type="match status" value="1"/>
</dbReference>
<evidence type="ECO:0000256" key="3">
    <source>
        <dbReference type="SAM" id="SignalP"/>
    </source>
</evidence>
<feature type="domain" description="Leucine-binding protein" evidence="4">
    <location>
        <begin position="24"/>
        <end position="353"/>
    </location>
</feature>
<comment type="similarity">
    <text evidence="1">Belongs to the leucine-binding protein family.</text>
</comment>
<feature type="chain" id="PRO_5014944190" description="Leucine-binding protein domain-containing protein" evidence="3">
    <location>
        <begin position="20"/>
        <end position="363"/>
    </location>
</feature>
<comment type="caution">
    <text evidence="5">The sequence shown here is derived from an EMBL/GenBank/DDBJ whole genome shotgun (WGS) entry which is preliminary data.</text>
</comment>
<evidence type="ECO:0000313" key="6">
    <source>
        <dbReference type="Proteomes" id="UP000234857"/>
    </source>
</evidence>
<sequence length="363" mass="41549">MRTLHIMVFLLLSSVFFYACHHNQIDIGFIACISGVHHDLGNEVENGVLIACDEYNKATKGDKINLVIRDDKQNDNEIKKIIKEFSDKGIKNVLGPVTSSMAITMIETAPKDMFALSPTVSTHYLSGKEDNFFRIFTSQQNISYVIADSMINDSEDTTIIMDESNLAFSQSTLDTFRDEFEKKGGKIQQVITINSIKGVDYKRIMEDLLKKNPKTLFLIANPVDTAILCQHIRKNKLGSKIYLTNWSLAGDLFRYGGKAVNDVIFFLSTDIKGKSFQKFKEKYKKYYNDEPTFAASFGYEAMNVYISAIKENKQDESLKETILRISEFQGIDGKFKIDKYGDVKRKVYKYTIRDNDYLRLENN</sequence>